<gene>
    <name evidence="3" type="ORF">B0H66DRAFT_384334</name>
</gene>
<reference evidence="3" key="1">
    <citation type="journal article" date="2023" name="Mol. Phylogenet. Evol.">
        <title>Genome-scale phylogeny and comparative genomics of the fungal order Sordariales.</title>
        <authorList>
            <person name="Hensen N."/>
            <person name="Bonometti L."/>
            <person name="Westerberg I."/>
            <person name="Brannstrom I.O."/>
            <person name="Guillou S."/>
            <person name="Cros-Aarteil S."/>
            <person name="Calhoun S."/>
            <person name="Haridas S."/>
            <person name="Kuo A."/>
            <person name="Mondo S."/>
            <person name="Pangilinan J."/>
            <person name="Riley R."/>
            <person name="LaButti K."/>
            <person name="Andreopoulos B."/>
            <person name="Lipzen A."/>
            <person name="Chen C."/>
            <person name="Yan M."/>
            <person name="Daum C."/>
            <person name="Ng V."/>
            <person name="Clum A."/>
            <person name="Steindorff A."/>
            <person name="Ohm R.A."/>
            <person name="Martin F."/>
            <person name="Silar P."/>
            <person name="Natvig D.O."/>
            <person name="Lalanne C."/>
            <person name="Gautier V."/>
            <person name="Ament-Velasquez S.L."/>
            <person name="Kruys A."/>
            <person name="Hutchinson M.I."/>
            <person name="Powell A.J."/>
            <person name="Barry K."/>
            <person name="Miller A.N."/>
            <person name="Grigoriev I.V."/>
            <person name="Debuchy R."/>
            <person name="Gladieux P."/>
            <person name="Hiltunen Thoren M."/>
            <person name="Johannesson H."/>
        </authorList>
    </citation>
    <scope>NUCLEOTIDE SEQUENCE</scope>
    <source>
        <strain evidence="3">CBS 118394</strain>
    </source>
</reference>
<evidence type="ECO:0000256" key="1">
    <source>
        <dbReference type="SAM" id="MobiDB-lite"/>
    </source>
</evidence>
<keyword evidence="2" id="KW-0812">Transmembrane</keyword>
<evidence type="ECO:0000313" key="4">
    <source>
        <dbReference type="Proteomes" id="UP001283341"/>
    </source>
</evidence>
<evidence type="ECO:0000313" key="3">
    <source>
        <dbReference type="EMBL" id="KAK3313035.1"/>
    </source>
</evidence>
<name>A0AAE0HUA5_9PEZI</name>
<sequence length="263" mass="29057">MMDSSNTPFLRRQDGASSNDDDHEYRDSEAGASSITLKPTATDNSLTVKKRRSLSNVFHPLIYLFAAWGLISFTFGVLQTLFPTIPPVKPEILDVYRPETLPPGLTACLCGASPAEAVALGCVFDALSSAWLPPHCRDPELTAEFQRSGPGPNGAWSYFADASGKIPMTIDEIAALGGTDAKFYATREYHVTHCVFYWQKYWRMRDTGAVMEEMYDTLKHVRHCGRLILNPVPHGRVLIEVPVVMNGSGTLMDMEQGHGHEGH</sequence>
<evidence type="ECO:0000256" key="2">
    <source>
        <dbReference type="SAM" id="Phobius"/>
    </source>
</evidence>
<dbReference type="EMBL" id="JAUEDM010000008">
    <property type="protein sequence ID" value="KAK3313035.1"/>
    <property type="molecule type" value="Genomic_DNA"/>
</dbReference>
<organism evidence="3 4">
    <name type="scientific">Apodospora peruviana</name>
    <dbReference type="NCBI Taxonomy" id="516989"/>
    <lineage>
        <taxon>Eukaryota</taxon>
        <taxon>Fungi</taxon>
        <taxon>Dikarya</taxon>
        <taxon>Ascomycota</taxon>
        <taxon>Pezizomycotina</taxon>
        <taxon>Sordariomycetes</taxon>
        <taxon>Sordariomycetidae</taxon>
        <taxon>Sordariales</taxon>
        <taxon>Lasiosphaeriaceae</taxon>
        <taxon>Apodospora</taxon>
    </lineage>
</organism>
<dbReference type="PANTHER" id="PTHR35896:SF3">
    <property type="entry name" value="MAJOR FACILITATOR SUPERFAMILY TRANSPORTER"/>
    <property type="match status" value="1"/>
</dbReference>
<keyword evidence="2" id="KW-0472">Membrane</keyword>
<dbReference type="AlphaFoldDB" id="A0AAE0HUA5"/>
<dbReference type="Proteomes" id="UP001283341">
    <property type="component" value="Unassembled WGS sequence"/>
</dbReference>
<proteinExistence type="predicted"/>
<reference evidence="3" key="2">
    <citation type="submission" date="2023-06" db="EMBL/GenBank/DDBJ databases">
        <authorList>
            <consortium name="Lawrence Berkeley National Laboratory"/>
            <person name="Haridas S."/>
            <person name="Hensen N."/>
            <person name="Bonometti L."/>
            <person name="Westerberg I."/>
            <person name="Brannstrom I.O."/>
            <person name="Guillou S."/>
            <person name="Cros-Aarteil S."/>
            <person name="Calhoun S."/>
            <person name="Kuo A."/>
            <person name="Mondo S."/>
            <person name="Pangilinan J."/>
            <person name="Riley R."/>
            <person name="Labutti K."/>
            <person name="Andreopoulos B."/>
            <person name="Lipzen A."/>
            <person name="Chen C."/>
            <person name="Yanf M."/>
            <person name="Daum C."/>
            <person name="Ng V."/>
            <person name="Clum A."/>
            <person name="Steindorff A."/>
            <person name="Ohm R."/>
            <person name="Martin F."/>
            <person name="Silar P."/>
            <person name="Natvig D."/>
            <person name="Lalanne C."/>
            <person name="Gautier V."/>
            <person name="Ament-Velasquez S.L."/>
            <person name="Kruys A."/>
            <person name="Hutchinson M.I."/>
            <person name="Powell A.J."/>
            <person name="Barry K."/>
            <person name="Miller A.N."/>
            <person name="Grigoriev I.V."/>
            <person name="Debuchy R."/>
            <person name="Gladieux P."/>
            <person name="Thoren M.H."/>
            <person name="Johannesson H."/>
        </authorList>
    </citation>
    <scope>NUCLEOTIDE SEQUENCE</scope>
    <source>
        <strain evidence="3">CBS 118394</strain>
    </source>
</reference>
<feature type="region of interest" description="Disordered" evidence="1">
    <location>
        <begin position="1"/>
        <end position="36"/>
    </location>
</feature>
<keyword evidence="2" id="KW-1133">Transmembrane helix</keyword>
<keyword evidence="4" id="KW-1185">Reference proteome</keyword>
<dbReference type="InterPro" id="IPR053008">
    <property type="entry name" value="Phomopsin_biosynth_assoc"/>
</dbReference>
<feature type="transmembrane region" description="Helical" evidence="2">
    <location>
        <begin position="61"/>
        <end position="82"/>
    </location>
</feature>
<dbReference type="PANTHER" id="PTHR35896">
    <property type="entry name" value="IG-LIKE DOMAIN-CONTAINING PROTEIN"/>
    <property type="match status" value="1"/>
</dbReference>
<protein>
    <submittedName>
        <fullName evidence="3">Uncharacterized protein</fullName>
    </submittedName>
</protein>
<comment type="caution">
    <text evidence="3">The sequence shown here is derived from an EMBL/GenBank/DDBJ whole genome shotgun (WGS) entry which is preliminary data.</text>
</comment>
<accession>A0AAE0HUA5</accession>